<dbReference type="Proteomes" id="UP000553035">
    <property type="component" value="Unassembled WGS sequence"/>
</dbReference>
<evidence type="ECO:0000256" key="10">
    <source>
        <dbReference type="PROSITE-ProRule" id="PRU00284"/>
    </source>
</evidence>
<dbReference type="SMART" id="SM00304">
    <property type="entry name" value="HAMP"/>
    <property type="match status" value="1"/>
</dbReference>
<dbReference type="PANTHER" id="PTHR32089:SF120">
    <property type="entry name" value="METHYL-ACCEPTING CHEMOTAXIS PROTEIN TLPQ"/>
    <property type="match status" value="1"/>
</dbReference>
<keyword evidence="4" id="KW-0145">Chemotaxis</keyword>
<dbReference type="AlphaFoldDB" id="A0A7Y9W149"/>
<feature type="transmembrane region" description="Helical" evidence="11">
    <location>
        <begin position="14"/>
        <end position="32"/>
    </location>
</feature>
<dbReference type="Pfam" id="PF00015">
    <property type="entry name" value="MCPsignal"/>
    <property type="match status" value="1"/>
</dbReference>
<dbReference type="CDD" id="cd06225">
    <property type="entry name" value="HAMP"/>
    <property type="match status" value="1"/>
</dbReference>
<dbReference type="PANTHER" id="PTHR32089">
    <property type="entry name" value="METHYL-ACCEPTING CHEMOTAXIS PROTEIN MCPB"/>
    <property type="match status" value="1"/>
</dbReference>
<evidence type="ECO:0000256" key="11">
    <source>
        <dbReference type="SAM" id="Phobius"/>
    </source>
</evidence>
<evidence type="ECO:0000256" key="1">
    <source>
        <dbReference type="ARBA" id="ARBA00004651"/>
    </source>
</evidence>
<dbReference type="PROSITE" id="PS50111">
    <property type="entry name" value="CHEMOTAXIS_TRANSDUC_2"/>
    <property type="match status" value="1"/>
</dbReference>
<feature type="transmembrane region" description="Helical" evidence="11">
    <location>
        <begin position="309"/>
        <end position="332"/>
    </location>
</feature>
<dbReference type="PROSITE" id="PS50885">
    <property type="entry name" value="HAMP"/>
    <property type="match status" value="1"/>
</dbReference>
<keyword evidence="2" id="KW-1003">Cell membrane</keyword>
<feature type="domain" description="HAMP" evidence="13">
    <location>
        <begin position="332"/>
        <end position="384"/>
    </location>
</feature>
<dbReference type="EMBL" id="JACCAT010000001">
    <property type="protein sequence ID" value="NYH11895.1"/>
    <property type="molecule type" value="Genomic_DNA"/>
</dbReference>
<keyword evidence="6 11" id="KW-1133">Transmembrane helix</keyword>
<evidence type="ECO:0000259" key="13">
    <source>
        <dbReference type="PROSITE" id="PS50885"/>
    </source>
</evidence>
<sequence>MFRPVLALMNRARYAQKFSLIFVVFMLPYCWLSFDKLITIYQEHQTAQLERQGLAAIGKSLSEYKSAVELSGLQVVAHARDKPDIAELTRKKTESLKLKTAEVNQWLEKSPFSNYLISSDFHAKNTDAAQPLSVQYTEQARSLHRRLMTIKEMATSARLNHDDDPMVYRNMALLFDEILPLYQVLAQTQSYAGYVTAFGYLDSSTQSTVMNQLNYFDRFIRAENNGSGKTEARLLIADAAEKAESLYKSSIIEPYSVTGSVYQKLMGTWLERFKDYTPFLAKLDQATESLLAQADHQLHERIARYQHKLMLWALTLTTTVIVIIYLFIGFYLSVRQAIKELSGATRLLAQGDLRHVIKSMGRDELGDLCQDFNLMQTRMRELISEVKNFSFSTQDKAVHVSEHALSSHKSIEQQDARLELIAASMVELVSSVQEVSVSSNTTADKASLAGQKCRDGTVQVGRAVKGINNLFQELNDSMVSISAVESESQAISKAVGLIKSVSEQTNLLALNATIEAARAGDQGRGFAVVADEVRSLAIHSHKLTDEIHANINRLQQEVLNAVSIIHSCHGNASSTVEEVSRAAGYFEDITHGMTLIIDQNMQIASATEEQANVVQDVEQNTLEIKALSESTAGQAVSTVNISNQVADMTRDLHGLIANFKV</sequence>
<dbReference type="SUPFAM" id="SSF58104">
    <property type="entry name" value="Methyl-accepting chemotaxis protein (MCP) signaling domain"/>
    <property type="match status" value="1"/>
</dbReference>
<reference evidence="14 15" key="1">
    <citation type="submission" date="2020-07" db="EMBL/GenBank/DDBJ databases">
        <title>Exploring microbial biodiversity for novel pathways involved in the catabolism of aromatic compounds derived from lignin.</title>
        <authorList>
            <person name="Elkins J."/>
        </authorList>
    </citation>
    <scope>NUCLEOTIDE SEQUENCE [LARGE SCALE GENOMIC DNA]</scope>
    <source>
        <strain evidence="14 15">VanB</strain>
    </source>
</reference>
<keyword evidence="5 11" id="KW-0812">Transmembrane</keyword>
<evidence type="ECO:0000259" key="12">
    <source>
        <dbReference type="PROSITE" id="PS50111"/>
    </source>
</evidence>
<evidence type="ECO:0000256" key="9">
    <source>
        <dbReference type="ARBA" id="ARBA00029447"/>
    </source>
</evidence>
<dbReference type="Pfam" id="PF00672">
    <property type="entry name" value="HAMP"/>
    <property type="match status" value="1"/>
</dbReference>
<dbReference type="GO" id="GO:0007165">
    <property type="term" value="P:signal transduction"/>
    <property type="evidence" value="ECO:0007669"/>
    <property type="project" value="UniProtKB-KW"/>
</dbReference>
<gene>
    <name evidence="14" type="ORF">GGI52_004938</name>
</gene>
<evidence type="ECO:0000256" key="5">
    <source>
        <dbReference type="ARBA" id="ARBA00022692"/>
    </source>
</evidence>
<keyword evidence="7 11" id="KW-0472">Membrane</keyword>
<accession>A0A7Y9W149</accession>
<evidence type="ECO:0000256" key="4">
    <source>
        <dbReference type="ARBA" id="ARBA00022500"/>
    </source>
</evidence>
<keyword evidence="3" id="KW-0488">Methylation</keyword>
<dbReference type="InterPro" id="IPR004089">
    <property type="entry name" value="MCPsignal_dom"/>
</dbReference>
<evidence type="ECO:0000256" key="8">
    <source>
        <dbReference type="ARBA" id="ARBA00023224"/>
    </source>
</evidence>
<comment type="subcellular location">
    <subcellularLocation>
        <location evidence="1">Cell membrane</location>
        <topology evidence="1">Multi-pass membrane protein</topology>
    </subcellularLocation>
</comment>
<organism evidence="14 15">
    <name type="scientific">Pseudomonas moraviensis</name>
    <dbReference type="NCBI Taxonomy" id="321662"/>
    <lineage>
        <taxon>Bacteria</taxon>
        <taxon>Pseudomonadati</taxon>
        <taxon>Pseudomonadota</taxon>
        <taxon>Gammaproteobacteria</taxon>
        <taxon>Pseudomonadales</taxon>
        <taxon>Pseudomonadaceae</taxon>
        <taxon>Pseudomonas</taxon>
    </lineage>
</organism>
<comment type="similarity">
    <text evidence="9">Belongs to the methyl-accepting chemotaxis (MCP) protein family.</text>
</comment>
<evidence type="ECO:0000313" key="15">
    <source>
        <dbReference type="Proteomes" id="UP000553035"/>
    </source>
</evidence>
<evidence type="ECO:0000256" key="3">
    <source>
        <dbReference type="ARBA" id="ARBA00022481"/>
    </source>
</evidence>
<evidence type="ECO:0000256" key="2">
    <source>
        <dbReference type="ARBA" id="ARBA00022475"/>
    </source>
</evidence>
<evidence type="ECO:0000313" key="14">
    <source>
        <dbReference type="EMBL" id="NYH11895.1"/>
    </source>
</evidence>
<name>A0A7Y9W149_9PSED</name>
<dbReference type="FunFam" id="1.10.287.950:FF:000001">
    <property type="entry name" value="Methyl-accepting chemotaxis sensory transducer"/>
    <property type="match status" value="1"/>
</dbReference>
<dbReference type="InterPro" id="IPR003660">
    <property type="entry name" value="HAMP_dom"/>
</dbReference>
<comment type="caution">
    <text evidence="14">The sequence shown here is derived from an EMBL/GenBank/DDBJ whole genome shotgun (WGS) entry which is preliminary data.</text>
</comment>
<dbReference type="GO" id="GO:0006935">
    <property type="term" value="P:chemotaxis"/>
    <property type="evidence" value="ECO:0007669"/>
    <property type="project" value="UniProtKB-KW"/>
</dbReference>
<keyword evidence="8 10" id="KW-0807">Transducer</keyword>
<evidence type="ECO:0000256" key="7">
    <source>
        <dbReference type="ARBA" id="ARBA00023136"/>
    </source>
</evidence>
<evidence type="ECO:0000256" key="6">
    <source>
        <dbReference type="ARBA" id="ARBA00022989"/>
    </source>
</evidence>
<dbReference type="GO" id="GO:0005886">
    <property type="term" value="C:plasma membrane"/>
    <property type="evidence" value="ECO:0007669"/>
    <property type="project" value="UniProtKB-SubCell"/>
</dbReference>
<dbReference type="SMART" id="SM00283">
    <property type="entry name" value="MA"/>
    <property type="match status" value="1"/>
</dbReference>
<protein>
    <submittedName>
        <fullName evidence="14">Methyl-accepting chemotaxis protein</fullName>
    </submittedName>
</protein>
<dbReference type="Gene3D" id="1.10.287.950">
    <property type="entry name" value="Methyl-accepting chemotaxis protein"/>
    <property type="match status" value="1"/>
</dbReference>
<feature type="domain" description="Methyl-accepting transducer" evidence="12">
    <location>
        <begin position="389"/>
        <end position="625"/>
    </location>
</feature>
<proteinExistence type="inferred from homology"/>